<dbReference type="RefSeq" id="WP_158982291.1">
    <property type="nucleotide sequence ID" value="NZ_BAABKY010000004.1"/>
</dbReference>
<evidence type="ECO:0000313" key="1">
    <source>
        <dbReference type="EMBL" id="GAA5080774.1"/>
    </source>
</evidence>
<dbReference type="EMBL" id="BAABKY010000004">
    <property type="protein sequence ID" value="GAA5080774.1"/>
    <property type="molecule type" value="Genomic_DNA"/>
</dbReference>
<dbReference type="PROSITE" id="PS51257">
    <property type="entry name" value="PROKAR_LIPOPROTEIN"/>
    <property type="match status" value="1"/>
</dbReference>
<evidence type="ECO:0000313" key="2">
    <source>
        <dbReference type="Proteomes" id="UP001501083"/>
    </source>
</evidence>
<evidence type="ECO:0008006" key="3">
    <source>
        <dbReference type="Google" id="ProtNLM"/>
    </source>
</evidence>
<organism evidence="1 2">
    <name type="scientific">Lysobacter panacisoli</name>
    <dbReference type="NCBI Taxonomy" id="1255263"/>
    <lineage>
        <taxon>Bacteria</taxon>
        <taxon>Pseudomonadati</taxon>
        <taxon>Pseudomonadota</taxon>
        <taxon>Gammaproteobacteria</taxon>
        <taxon>Lysobacterales</taxon>
        <taxon>Lysobacteraceae</taxon>
        <taxon>Lysobacter</taxon>
    </lineage>
</organism>
<name>A0ABP9LMD8_9GAMM</name>
<accession>A0ABP9LMD8</accession>
<protein>
    <recommendedName>
        <fullName evidence="3">Lipoprotein</fullName>
    </recommendedName>
</protein>
<dbReference type="Proteomes" id="UP001501083">
    <property type="component" value="Unassembled WGS sequence"/>
</dbReference>
<reference evidence="2" key="1">
    <citation type="journal article" date="2019" name="Int. J. Syst. Evol. Microbiol.">
        <title>The Global Catalogue of Microorganisms (GCM) 10K type strain sequencing project: providing services to taxonomists for standard genome sequencing and annotation.</title>
        <authorList>
            <consortium name="The Broad Institute Genomics Platform"/>
            <consortium name="The Broad Institute Genome Sequencing Center for Infectious Disease"/>
            <person name="Wu L."/>
            <person name="Ma J."/>
        </authorList>
    </citation>
    <scope>NUCLEOTIDE SEQUENCE [LARGE SCALE GENOMIC DNA]</scope>
    <source>
        <strain evidence="2">JCM 19212</strain>
    </source>
</reference>
<comment type="caution">
    <text evidence="1">The sequence shown here is derived from an EMBL/GenBank/DDBJ whole genome shotgun (WGS) entry which is preliminary data.</text>
</comment>
<gene>
    <name evidence="1" type="ORF">GCM10025759_30440</name>
</gene>
<keyword evidence="2" id="KW-1185">Reference proteome</keyword>
<proteinExistence type="predicted"/>
<sequence length="148" mass="15702">MKQFAAVVALSLMLGACIIVSDRGRYVPVDQAALAYRGATLGEALDRLELVLASHGYREDGIPLERGDVVGIAHLYEGPGMAAAELDLEEGCISLVALVKEGTRDFSGSRSMFEDVIGQAARQEGWVVDRGEICSDKHKLAGASAPGR</sequence>